<dbReference type="EnsemblMetazoa" id="PPA39376.1">
    <property type="protein sequence ID" value="PPA39376.1"/>
    <property type="gene ID" value="WBGene00277745"/>
</dbReference>
<accession>A0A2A6CCM9</accession>
<reference evidence="2" key="1">
    <citation type="journal article" date="2008" name="Nat. Genet.">
        <title>The Pristionchus pacificus genome provides a unique perspective on nematode lifestyle and parasitism.</title>
        <authorList>
            <person name="Dieterich C."/>
            <person name="Clifton S.W."/>
            <person name="Schuster L.N."/>
            <person name="Chinwalla A."/>
            <person name="Delehaunty K."/>
            <person name="Dinkelacker I."/>
            <person name="Fulton L."/>
            <person name="Fulton R."/>
            <person name="Godfrey J."/>
            <person name="Minx P."/>
            <person name="Mitreva M."/>
            <person name="Roeseler W."/>
            <person name="Tian H."/>
            <person name="Witte H."/>
            <person name="Yang S.P."/>
            <person name="Wilson R.K."/>
            <person name="Sommer R.J."/>
        </authorList>
    </citation>
    <scope>NUCLEOTIDE SEQUENCE [LARGE SCALE GENOMIC DNA]</scope>
    <source>
        <strain evidence="2">PS312</strain>
    </source>
</reference>
<evidence type="ECO:0000313" key="2">
    <source>
        <dbReference type="Proteomes" id="UP000005239"/>
    </source>
</evidence>
<proteinExistence type="predicted"/>
<protein>
    <submittedName>
        <fullName evidence="1">Uncharacterized protein</fullName>
    </submittedName>
</protein>
<gene>
    <name evidence="1" type="primary">WBGene00277745</name>
</gene>
<sequence length="67" mass="7389">MLVHYEIRLTLPRSYAILVTSNSEIRRPSHIALSSNSPNSTVPAANFAVALSTSHRRTNLESSVILK</sequence>
<accession>A0A8R1US89</accession>
<organism evidence="1 2">
    <name type="scientific">Pristionchus pacificus</name>
    <name type="common">Parasitic nematode worm</name>
    <dbReference type="NCBI Taxonomy" id="54126"/>
    <lineage>
        <taxon>Eukaryota</taxon>
        <taxon>Metazoa</taxon>
        <taxon>Ecdysozoa</taxon>
        <taxon>Nematoda</taxon>
        <taxon>Chromadorea</taxon>
        <taxon>Rhabditida</taxon>
        <taxon>Rhabditina</taxon>
        <taxon>Diplogasteromorpha</taxon>
        <taxon>Diplogasteroidea</taxon>
        <taxon>Neodiplogasteridae</taxon>
        <taxon>Pristionchus</taxon>
    </lineage>
</organism>
<evidence type="ECO:0000313" key="1">
    <source>
        <dbReference type="EnsemblMetazoa" id="PPA39376.1"/>
    </source>
</evidence>
<dbReference type="Proteomes" id="UP000005239">
    <property type="component" value="Unassembled WGS sequence"/>
</dbReference>
<reference evidence="1" key="2">
    <citation type="submission" date="2022-06" db="UniProtKB">
        <authorList>
            <consortium name="EnsemblMetazoa"/>
        </authorList>
    </citation>
    <scope>IDENTIFICATION</scope>
    <source>
        <strain evidence="1">PS312</strain>
    </source>
</reference>
<name>A0A2A6CCM9_PRIPA</name>
<keyword evidence="2" id="KW-1185">Reference proteome</keyword>
<dbReference type="AlphaFoldDB" id="A0A2A6CCM9"/>